<dbReference type="OMA" id="HTPLTNP"/>
<keyword evidence="3" id="KW-1185">Reference proteome</keyword>
<dbReference type="InParanoid" id="A0A7R8YW49"/>
<dbReference type="InterPro" id="IPR022179">
    <property type="entry name" value="CFAP276"/>
</dbReference>
<gene>
    <name evidence="2" type="ORF">HERILL_LOCUS9218</name>
</gene>
<dbReference type="Proteomes" id="UP000594454">
    <property type="component" value="Chromosome 3"/>
</dbReference>
<evidence type="ECO:0000256" key="1">
    <source>
        <dbReference type="SAM" id="MobiDB-lite"/>
    </source>
</evidence>
<evidence type="ECO:0000313" key="2">
    <source>
        <dbReference type="EMBL" id="CAD7086446.1"/>
    </source>
</evidence>
<protein>
    <submittedName>
        <fullName evidence="2">Uncharacterized protein</fullName>
    </submittedName>
</protein>
<sequence length="174" mass="19862">MVHTYVQQKPIRNTTFVPDLSEEGTFTKTLPEPIGAKSDAVWHEDLTPFERCFYHQTLNSTRRFAGFIPSSLIPKDSLEFILQSRYNHNLELFGDKVDTLLQKESVGEPSFRRIRNTVDQTPLKVEHMGHPLRVGGLTEKISPHSVKLINSGHHSQMTNPGYSRQPADGNKFNY</sequence>
<name>A0A7R8YW49_HERIL</name>
<dbReference type="FunCoup" id="A0A7R8YW49">
    <property type="interactions" value="3"/>
</dbReference>
<reference evidence="2 3" key="1">
    <citation type="submission" date="2020-11" db="EMBL/GenBank/DDBJ databases">
        <authorList>
            <person name="Wallbank WR R."/>
            <person name="Pardo Diaz C."/>
            <person name="Kozak K."/>
            <person name="Martin S."/>
            <person name="Jiggins C."/>
            <person name="Moest M."/>
            <person name="Warren A I."/>
            <person name="Generalovic N T."/>
            <person name="Byers J.R.P. K."/>
            <person name="Montejo-Kovacevich G."/>
            <person name="Yen C E."/>
        </authorList>
    </citation>
    <scope>NUCLEOTIDE SEQUENCE [LARGE SCALE GENOMIC DNA]</scope>
</reference>
<proteinExistence type="predicted"/>
<feature type="region of interest" description="Disordered" evidence="1">
    <location>
        <begin position="151"/>
        <end position="174"/>
    </location>
</feature>
<accession>A0A7R8YW49</accession>
<dbReference type="EMBL" id="LR899011">
    <property type="protein sequence ID" value="CAD7086446.1"/>
    <property type="molecule type" value="Genomic_DNA"/>
</dbReference>
<feature type="compositionally biased region" description="Polar residues" evidence="1">
    <location>
        <begin position="152"/>
        <end position="162"/>
    </location>
</feature>
<dbReference type="Pfam" id="PF12494">
    <property type="entry name" value="DUF3695"/>
    <property type="match status" value="1"/>
</dbReference>
<organism evidence="2 3">
    <name type="scientific">Hermetia illucens</name>
    <name type="common">Black soldier fly</name>
    <dbReference type="NCBI Taxonomy" id="343691"/>
    <lineage>
        <taxon>Eukaryota</taxon>
        <taxon>Metazoa</taxon>
        <taxon>Ecdysozoa</taxon>
        <taxon>Arthropoda</taxon>
        <taxon>Hexapoda</taxon>
        <taxon>Insecta</taxon>
        <taxon>Pterygota</taxon>
        <taxon>Neoptera</taxon>
        <taxon>Endopterygota</taxon>
        <taxon>Diptera</taxon>
        <taxon>Brachycera</taxon>
        <taxon>Stratiomyomorpha</taxon>
        <taxon>Stratiomyidae</taxon>
        <taxon>Hermetiinae</taxon>
        <taxon>Hermetia</taxon>
    </lineage>
</organism>
<dbReference type="OrthoDB" id="10013535at2759"/>
<dbReference type="AlphaFoldDB" id="A0A7R8YW49"/>
<evidence type="ECO:0000313" key="3">
    <source>
        <dbReference type="Proteomes" id="UP000594454"/>
    </source>
</evidence>